<feature type="domain" description="3-hydroxyisobutyrate dehydrogenase-like NAD-binding" evidence="5">
    <location>
        <begin position="160"/>
        <end position="279"/>
    </location>
</feature>
<dbReference type="InterPro" id="IPR006115">
    <property type="entry name" value="6PGDH_NADP-bd"/>
</dbReference>
<dbReference type="InterPro" id="IPR036291">
    <property type="entry name" value="NAD(P)-bd_dom_sf"/>
</dbReference>
<organism evidence="6 7">
    <name type="scientific">Coccomyxa viridis</name>
    <dbReference type="NCBI Taxonomy" id="1274662"/>
    <lineage>
        <taxon>Eukaryota</taxon>
        <taxon>Viridiplantae</taxon>
        <taxon>Chlorophyta</taxon>
        <taxon>core chlorophytes</taxon>
        <taxon>Trebouxiophyceae</taxon>
        <taxon>Trebouxiophyceae incertae sedis</taxon>
        <taxon>Coccomyxaceae</taxon>
        <taxon>Coccomyxa</taxon>
    </lineage>
</organism>
<dbReference type="InterPro" id="IPR015815">
    <property type="entry name" value="HIBADH-related"/>
</dbReference>
<evidence type="ECO:0000259" key="4">
    <source>
        <dbReference type="Pfam" id="PF03446"/>
    </source>
</evidence>
<evidence type="ECO:0000256" key="1">
    <source>
        <dbReference type="ARBA" id="ARBA00007598"/>
    </source>
</evidence>
<proteinExistence type="inferred from homology"/>
<comment type="caution">
    <text evidence="6">The sequence shown here is derived from an EMBL/GenBank/DDBJ whole genome shotgun (WGS) entry which is preliminary data.</text>
</comment>
<dbReference type="PIRSF" id="PIRSF000103">
    <property type="entry name" value="HIBADH"/>
    <property type="match status" value="1"/>
</dbReference>
<accession>A0ABP1G0Y0</accession>
<evidence type="ECO:0000256" key="3">
    <source>
        <dbReference type="ARBA" id="ARBA00023027"/>
    </source>
</evidence>
<comment type="similarity">
    <text evidence="1">Belongs to the HIBADH-related family. NP60 subfamily.</text>
</comment>
<dbReference type="InterPro" id="IPR008927">
    <property type="entry name" value="6-PGluconate_DH-like_C_sf"/>
</dbReference>
<dbReference type="SUPFAM" id="SSF51735">
    <property type="entry name" value="NAD(P)-binding Rossmann-fold domains"/>
    <property type="match status" value="1"/>
</dbReference>
<dbReference type="Pfam" id="PF03446">
    <property type="entry name" value="NAD_binding_2"/>
    <property type="match status" value="1"/>
</dbReference>
<dbReference type="PANTHER" id="PTHR43580:SF8">
    <property type="entry name" value="6-PHOSPHOGLUCONATE DEHYDROGENASE NADP-BINDING DOMAIN-CONTAINING PROTEIN-RELATED"/>
    <property type="match status" value="1"/>
</dbReference>
<keyword evidence="3" id="KW-0520">NAD</keyword>
<keyword evidence="7" id="KW-1185">Reference proteome</keyword>
<evidence type="ECO:0000313" key="7">
    <source>
        <dbReference type="Proteomes" id="UP001497392"/>
    </source>
</evidence>
<dbReference type="InterPro" id="IPR013328">
    <property type="entry name" value="6PGD_dom2"/>
</dbReference>
<keyword evidence="2" id="KW-0560">Oxidoreductase</keyword>
<evidence type="ECO:0000256" key="2">
    <source>
        <dbReference type="ARBA" id="ARBA00023002"/>
    </source>
</evidence>
<dbReference type="Gene3D" id="1.10.1040.10">
    <property type="entry name" value="N-(1-d-carboxylethyl)-l-norvaline Dehydrogenase, domain 2"/>
    <property type="match status" value="1"/>
</dbReference>
<dbReference type="InterPro" id="IPR051265">
    <property type="entry name" value="HIBADH-related_NP60_sf"/>
</dbReference>
<evidence type="ECO:0000313" key="6">
    <source>
        <dbReference type="EMBL" id="CAL5224916.1"/>
    </source>
</evidence>
<dbReference type="Proteomes" id="UP001497392">
    <property type="component" value="Unassembled WGS sequence"/>
</dbReference>
<protein>
    <submittedName>
        <fullName evidence="6">G7682 protein</fullName>
    </submittedName>
</protein>
<dbReference type="SUPFAM" id="SSF48179">
    <property type="entry name" value="6-phosphogluconate dehydrogenase C-terminal domain-like"/>
    <property type="match status" value="1"/>
</dbReference>
<reference evidence="6 7" key="1">
    <citation type="submission" date="2024-06" db="EMBL/GenBank/DDBJ databases">
        <authorList>
            <person name="Kraege A."/>
            <person name="Thomma B."/>
        </authorList>
    </citation>
    <scope>NUCLEOTIDE SEQUENCE [LARGE SCALE GENOMIC DNA]</scope>
</reference>
<dbReference type="InterPro" id="IPR029154">
    <property type="entry name" value="HIBADH-like_NADP-bd"/>
</dbReference>
<dbReference type="Gene3D" id="3.40.50.720">
    <property type="entry name" value="NAD(P)-binding Rossmann-like Domain"/>
    <property type="match status" value="1"/>
</dbReference>
<evidence type="ECO:0000259" key="5">
    <source>
        <dbReference type="Pfam" id="PF14833"/>
    </source>
</evidence>
<dbReference type="PANTHER" id="PTHR43580">
    <property type="entry name" value="OXIDOREDUCTASE GLYR1-RELATED"/>
    <property type="match status" value="1"/>
</dbReference>
<dbReference type="EMBL" id="CAXHTA020000011">
    <property type="protein sequence ID" value="CAL5224916.1"/>
    <property type="molecule type" value="Genomic_DNA"/>
</dbReference>
<feature type="domain" description="6-phosphogluconate dehydrogenase NADP-binding" evidence="4">
    <location>
        <begin position="1"/>
        <end position="154"/>
    </location>
</feature>
<dbReference type="Pfam" id="PF14833">
    <property type="entry name" value="NAD_binding_11"/>
    <property type="match status" value="1"/>
</dbReference>
<name>A0ABP1G0Y0_9CHLO</name>
<gene>
    <name evidence="6" type="primary">g7682</name>
    <name evidence="6" type="ORF">VP750_LOCUS6575</name>
</gene>
<sequence>MGFQMASRLQQHLSKHGEGRTLIAWNRTLSKADPLTEQGAQTVQHAADLAQRCKIIFTMLGHDDAVRSVVHDILGASPAKGTIIVECSTIYPGLTEELESRATELGCHVLACPVFGRPDAVKAGNALFVCAGNPTAKQKVEPLLKVMGSSILDCGDTAKAGSIMKLVGNFTFMSYVETVSEALALADAGGLPRSSVTTFLDRIFPGFVTKDYTQTLAEDRFVPTPEKPGFKLEGGMKDAKHMRQLATDYNVPLPLCDLFLGHMQSVRNNGGGELDWASLALAVRKDAGQPVKPDVFAGKQ</sequence>